<dbReference type="EMBL" id="FODD01000020">
    <property type="protein sequence ID" value="SEO23190.1"/>
    <property type="molecule type" value="Genomic_DNA"/>
</dbReference>
<keyword evidence="2" id="KW-1133">Transmembrane helix</keyword>
<evidence type="ECO:0000256" key="1">
    <source>
        <dbReference type="SAM" id="MobiDB-lite"/>
    </source>
</evidence>
<proteinExistence type="predicted"/>
<feature type="compositionally biased region" description="Polar residues" evidence="1">
    <location>
        <begin position="280"/>
        <end position="290"/>
    </location>
</feature>
<accession>A0A1H8N0U4</accession>
<keyword evidence="2" id="KW-0812">Transmembrane</keyword>
<gene>
    <name evidence="3" type="ORF">SAMN05216267_1020140</name>
</gene>
<dbReference type="STRING" id="310780.SAMN05216267_1020140"/>
<name>A0A1H8N0U4_9ACTN</name>
<keyword evidence="2" id="KW-0472">Membrane</keyword>
<feature type="transmembrane region" description="Helical" evidence="2">
    <location>
        <begin position="52"/>
        <end position="71"/>
    </location>
</feature>
<sequence>MADEFGPTTPAEPDPIDRRMRQLAREAEPLVVLAGPAAARRQGERRTRRRRAGAVGLAAALALGIGSWQLLPRLGADRAGTVPAATVPAPAPRPSVALAARLEAELLPPSALPLYPKRQWETLPAAVAAAKFPEPCPVAGYDVHPLAQARRVYRTPDGFVAYYRLYAMPSADDSATAVKSLDALIKGKCGWVASDGSGGTPGYGSWPASGSAGGSGGPGASSTVWVGRSGGYLAVLDVTGSDVKNGTVGGPWPGACISASLARLSGSAAGPDTHEPSVDVRSSPSASFHC</sequence>
<evidence type="ECO:0000313" key="3">
    <source>
        <dbReference type="EMBL" id="SEO23190.1"/>
    </source>
</evidence>
<reference evidence="3 4" key="1">
    <citation type="submission" date="2016-10" db="EMBL/GenBank/DDBJ databases">
        <authorList>
            <person name="de Groot N.N."/>
        </authorList>
    </citation>
    <scope>NUCLEOTIDE SEQUENCE [LARGE SCALE GENOMIC DNA]</scope>
    <source>
        <strain evidence="3 4">CGMCC 4.2026</strain>
    </source>
</reference>
<keyword evidence="4" id="KW-1185">Reference proteome</keyword>
<protein>
    <submittedName>
        <fullName evidence="3">Uncharacterized protein</fullName>
    </submittedName>
</protein>
<dbReference type="Proteomes" id="UP000181951">
    <property type="component" value="Unassembled WGS sequence"/>
</dbReference>
<evidence type="ECO:0000313" key="4">
    <source>
        <dbReference type="Proteomes" id="UP000181951"/>
    </source>
</evidence>
<dbReference type="AlphaFoldDB" id="A0A1H8N0U4"/>
<feature type="region of interest" description="Disordered" evidence="1">
    <location>
        <begin position="267"/>
        <end position="290"/>
    </location>
</feature>
<organism evidence="3 4">
    <name type="scientific">Actinacidiphila rubida</name>
    <dbReference type="NCBI Taxonomy" id="310780"/>
    <lineage>
        <taxon>Bacteria</taxon>
        <taxon>Bacillati</taxon>
        <taxon>Actinomycetota</taxon>
        <taxon>Actinomycetes</taxon>
        <taxon>Kitasatosporales</taxon>
        <taxon>Streptomycetaceae</taxon>
        <taxon>Actinacidiphila</taxon>
    </lineage>
</organism>
<evidence type="ECO:0000256" key="2">
    <source>
        <dbReference type="SAM" id="Phobius"/>
    </source>
</evidence>
<dbReference type="RefSeq" id="WP_075017311.1">
    <property type="nucleotide sequence ID" value="NZ_FODD01000020.1"/>
</dbReference>